<keyword evidence="4" id="KW-0418">Kinase</keyword>
<dbReference type="AlphaFoldDB" id="A0A0N4UCT7"/>
<dbReference type="Proteomes" id="UP000038040">
    <property type="component" value="Unplaced"/>
</dbReference>
<feature type="domain" description="Protein kinase" evidence="6">
    <location>
        <begin position="1"/>
        <end position="233"/>
    </location>
</feature>
<evidence type="ECO:0000256" key="1">
    <source>
        <dbReference type="ARBA" id="ARBA00022527"/>
    </source>
</evidence>
<proteinExistence type="predicted"/>
<dbReference type="Gene3D" id="3.30.200.20">
    <property type="entry name" value="Phosphorylase Kinase, domain 1"/>
    <property type="match status" value="1"/>
</dbReference>
<evidence type="ECO:0000313" key="9">
    <source>
        <dbReference type="Proteomes" id="UP000274756"/>
    </source>
</evidence>
<dbReference type="Pfam" id="PF00069">
    <property type="entry name" value="Pkinase"/>
    <property type="match status" value="1"/>
</dbReference>
<accession>A0A0N4UCT7</accession>
<evidence type="ECO:0000313" key="8">
    <source>
        <dbReference type="Proteomes" id="UP000038040"/>
    </source>
</evidence>
<dbReference type="SUPFAM" id="SSF56112">
    <property type="entry name" value="Protein kinase-like (PK-like)"/>
    <property type="match status" value="1"/>
</dbReference>
<dbReference type="WBParaSite" id="DME_0000510101-mRNA-1">
    <property type="protein sequence ID" value="DME_0000510101-mRNA-1"/>
    <property type="gene ID" value="DME_0000510101"/>
</dbReference>
<evidence type="ECO:0000256" key="2">
    <source>
        <dbReference type="ARBA" id="ARBA00022679"/>
    </source>
</evidence>
<evidence type="ECO:0000256" key="3">
    <source>
        <dbReference type="ARBA" id="ARBA00022741"/>
    </source>
</evidence>
<evidence type="ECO:0000313" key="7">
    <source>
        <dbReference type="EMBL" id="VDN58927.1"/>
    </source>
</evidence>
<dbReference type="InterPro" id="IPR011009">
    <property type="entry name" value="Kinase-like_dom_sf"/>
</dbReference>
<dbReference type="SMART" id="SM00220">
    <property type="entry name" value="S_TKc"/>
    <property type="match status" value="1"/>
</dbReference>
<dbReference type="PROSITE" id="PS50011">
    <property type="entry name" value="PROTEIN_KINASE_DOM"/>
    <property type="match status" value="1"/>
</dbReference>
<dbReference type="InterPro" id="IPR050108">
    <property type="entry name" value="CDK"/>
</dbReference>
<keyword evidence="2" id="KW-0808">Transferase</keyword>
<keyword evidence="3" id="KW-0547">Nucleotide-binding</keyword>
<dbReference type="Gene3D" id="1.10.510.10">
    <property type="entry name" value="Transferase(Phosphotransferase) domain 1"/>
    <property type="match status" value="1"/>
</dbReference>
<dbReference type="InterPro" id="IPR000719">
    <property type="entry name" value="Prot_kinase_dom"/>
</dbReference>
<dbReference type="Proteomes" id="UP000274756">
    <property type="component" value="Unassembled WGS sequence"/>
</dbReference>
<dbReference type="PANTHER" id="PTHR24056">
    <property type="entry name" value="CELL DIVISION PROTEIN KINASE"/>
    <property type="match status" value="1"/>
</dbReference>
<dbReference type="EMBL" id="UYYG01001173">
    <property type="protein sequence ID" value="VDN58927.1"/>
    <property type="molecule type" value="Genomic_DNA"/>
</dbReference>
<dbReference type="GO" id="GO:0004674">
    <property type="term" value="F:protein serine/threonine kinase activity"/>
    <property type="evidence" value="ECO:0007669"/>
    <property type="project" value="UniProtKB-KW"/>
</dbReference>
<dbReference type="OrthoDB" id="10252171at2759"/>
<reference evidence="10" key="1">
    <citation type="submission" date="2017-02" db="UniProtKB">
        <authorList>
            <consortium name="WormBaseParasite"/>
        </authorList>
    </citation>
    <scope>IDENTIFICATION</scope>
</reference>
<protein>
    <submittedName>
        <fullName evidence="10">Protein kinase domain-containing protein</fullName>
    </submittedName>
</protein>
<dbReference type="STRING" id="318479.A0A0N4UCT7"/>
<evidence type="ECO:0000256" key="5">
    <source>
        <dbReference type="ARBA" id="ARBA00022840"/>
    </source>
</evidence>
<organism evidence="8 10">
    <name type="scientific">Dracunculus medinensis</name>
    <name type="common">Guinea worm</name>
    <dbReference type="NCBI Taxonomy" id="318479"/>
    <lineage>
        <taxon>Eukaryota</taxon>
        <taxon>Metazoa</taxon>
        <taxon>Ecdysozoa</taxon>
        <taxon>Nematoda</taxon>
        <taxon>Chromadorea</taxon>
        <taxon>Rhabditida</taxon>
        <taxon>Spirurina</taxon>
        <taxon>Dracunculoidea</taxon>
        <taxon>Dracunculidae</taxon>
        <taxon>Dracunculus</taxon>
    </lineage>
</organism>
<name>A0A0N4UCT7_DRAME</name>
<evidence type="ECO:0000259" key="6">
    <source>
        <dbReference type="PROSITE" id="PS50011"/>
    </source>
</evidence>
<evidence type="ECO:0000256" key="4">
    <source>
        <dbReference type="ARBA" id="ARBA00022777"/>
    </source>
</evidence>
<sequence>MLQWKTMPGEIMKVRHRVSNEIFLMKNVDRESHLAEPFLCELEHIQMVNHHPNIMRLYEAFNYDRWSYMVLEYFPSNLLEFLKQNKIPKNHVGSLINRCPELLFATFIGKTVCNYTMAVDMWSIGVTFLTMATKKICLFGKDEEEMLKCIIRNREGKVWSILKKIDGFLSYMHEYNDYRNKILEIAPQNRPQALWSSLPEILNEQEIDFAKEFLRYDPKQRISARSALRHKYFKNLRKTALPGGQWDGSNVVFEVDID</sequence>
<gene>
    <name evidence="7" type="ORF">DME_LOCUS8900</name>
</gene>
<keyword evidence="9" id="KW-1185">Reference proteome</keyword>
<dbReference type="GO" id="GO:0005524">
    <property type="term" value="F:ATP binding"/>
    <property type="evidence" value="ECO:0007669"/>
    <property type="project" value="UniProtKB-KW"/>
</dbReference>
<dbReference type="GO" id="GO:0005634">
    <property type="term" value="C:nucleus"/>
    <property type="evidence" value="ECO:0007669"/>
    <property type="project" value="TreeGrafter"/>
</dbReference>
<evidence type="ECO:0000313" key="10">
    <source>
        <dbReference type="WBParaSite" id="DME_0000510101-mRNA-1"/>
    </source>
</evidence>
<keyword evidence="5" id="KW-0067">ATP-binding</keyword>
<reference evidence="7 9" key="2">
    <citation type="submission" date="2018-11" db="EMBL/GenBank/DDBJ databases">
        <authorList>
            <consortium name="Pathogen Informatics"/>
        </authorList>
    </citation>
    <scope>NUCLEOTIDE SEQUENCE [LARGE SCALE GENOMIC DNA]</scope>
</reference>
<keyword evidence="1" id="KW-0723">Serine/threonine-protein kinase</keyword>